<accession>A0A4S3PQ99</accession>
<dbReference type="GO" id="GO:0003677">
    <property type="term" value="F:DNA binding"/>
    <property type="evidence" value="ECO:0007669"/>
    <property type="project" value="UniProtKB-KW"/>
</dbReference>
<evidence type="ECO:0000313" key="7">
    <source>
        <dbReference type="Proteomes" id="UP000306477"/>
    </source>
</evidence>
<dbReference type="PANTHER" id="PTHR30136">
    <property type="entry name" value="HELIX-TURN-HELIX TRANSCRIPTIONAL REGULATOR, ICLR FAMILY"/>
    <property type="match status" value="1"/>
</dbReference>
<feature type="domain" description="IclR-ED" evidence="5">
    <location>
        <begin position="74"/>
        <end position="245"/>
    </location>
</feature>
<dbReference type="InterPro" id="IPR029016">
    <property type="entry name" value="GAF-like_dom_sf"/>
</dbReference>
<dbReference type="SMART" id="SM00346">
    <property type="entry name" value="HTH_ICLR"/>
    <property type="match status" value="1"/>
</dbReference>
<keyword evidence="7" id="KW-1185">Reference proteome</keyword>
<evidence type="ECO:0000259" key="4">
    <source>
        <dbReference type="PROSITE" id="PS51077"/>
    </source>
</evidence>
<gene>
    <name evidence="6" type="ORF">E1I69_15140</name>
</gene>
<evidence type="ECO:0000256" key="3">
    <source>
        <dbReference type="ARBA" id="ARBA00023163"/>
    </source>
</evidence>
<feature type="domain" description="HTH iclR-type" evidence="4">
    <location>
        <begin position="11"/>
        <end position="73"/>
    </location>
</feature>
<dbReference type="Pfam" id="PF01614">
    <property type="entry name" value="IclR_C"/>
    <property type="match status" value="1"/>
</dbReference>
<dbReference type="RefSeq" id="WP_136380413.1">
    <property type="nucleotide sequence ID" value="NZ_SLUB01000029.1"/>
</dbReference>
<dbReference type="PROSITE" id="PS51077">
    <property type="entry name" value="HTH_ICLR"/>
    <property type="match status" value="1"/>
</dbReference>
<name>A0A4S3PQ99_9BACI</name>
<dbReference type="OrthoDB" id="2288166at2"/>
<dbReference type="Proteomes" id="UP000306477">
    <property type="component" value="Unassembled WGS sequence"/>
</dbReference>
<dbReference type="InterPro" id="IPR036388">
    <property type="entry name" value="WH-like_DNA-bd_sf"/>
</dbReference>
<evidence type="ECO:0000256" key="2">
    <source>
        <dbReference type="ARBA" id="ARBA00023125"/>
    </source>
</evidence>
<dbReference type="Pfam" id="PF09339">
    <property type="entry name" value="HTH_IclR"/>
    <property type="match status" value="1"/>
</dbReference>
<dbReference type="Gene3D" id="3.30.450.40">
    <property type="match status" value="1"/>
</dbReference>
<dbReference type="AlphaFoldDB" id="A0A4S3PQ99"/>
<dbReference type="InterPro" id="IPR036390">
    <property type="entry name" value="WH_DNA-bd_sf"/>
</dbReference>
<dbReference type="InterPro" id="IPR050707">
    <property type="entry name" value="HTH_MetabolicPath_Reg"/>
</dbReference>
<comment type="caution">
    <text evidence="6">The sequence shown here is derived from an EMBL/GenBank/DDBJ whole genome shotgun (WGS) entry which is preliminary data.</text>
</comment>
<dbReference type="InterPro" id="IPR005471">
    <property type="entry name" value="Tscrpt_reg_IclR_N"/>
</dbReference>
<reference evidence="6 7" key="1">
    <citation type="journal article" date="2019" name="Indoor Air">
        <title>Impacts of indoor surface finishes on bacterial viability.</title>
        <authorList>
            <person name="Hu J."/>
            <person name="Maamar S.B."/>
            <person name="Glawe A.J."/>
            <person name="Gottel N."/>
            <person name="Gilbert J.A."/>
            <person name="Hartmann E.M."/>
        </authorList>
    </citation>
    <scope>NUCLEOTIDE SEQUENCE [LARGE SCALE GENOMIC DNA]</scope>
    <source>
        <strain evidence="6 7">AF060A6</strain>
    </source>
</reference>
<dbReference type="PROSITE" id="PS51078">
    <property type="entry name" value="ICLR_ED"/>
    <property type="match status" value="1"/>
</dbReference>
<evidence type="ECO:0000259" key="5">
    <source>
        <dbReference type="PROSITE" id="PS51078"/>
    </source>
</evidence>
<proteinExistence type="predicted"/>
<keyword evidence="3" id="KW-0804">Transcription</keyword>
<evidence type="ECO:0000313" key="6">
    <source>
        <dbReference type="EMBL" id="THE11386.1"/>
    </source>
</evidence>
<dbReference type="EMBL" id="SLUB01000029">
    <property type="protein sequence ID" value="THE11386.1"/>
    <property type="molecule type" value="Genomic_DNA"/>
</dbReference>
<evidence type="ECO:0000256" key="1">
    <source>
        <dbReference type="ARBA" id="ARBA00023015"/>
    </source>
</evidence>
<protein>
    <submittedName>
        <fullName evidence="6">IclR family transcriptional regulator</fullName>
    </submittedName>
</protein>
<organism evidence="6 7">
    <name type="scientific">Bacillus timonensis</name>
    <dbReference type="NCBI Taxonomy" id="1033734"/>
    <lineage>
        <taxon>Bacteria</taxon>
        <taxon>Bacillati</taxon>
        <taxon>Bacillota</taxon>
        <taxon>Bacilli</taxon>
        <taxon>Bacillales</taxon>
        <taxon>Bacillaceae</taxon>
        <taxon>Bacillus</taxon>
    </lineage>
</organism>
<dbReference type="InterPro" id="IPR014757">
    <property type="entry name" value="Tscrpt_reg_IclR_C"/>
</dbReference>
<dbReference type="GO" id="GO:0045892">
    <property type="term" value="P:negative regulation of DNA-templated transcription"/>
    <property type="evidence" value="ECO:0007669"/>
    <property type="project" value="TreeGrafter"/>
</dbReference>
<dbReference type="GO" id="GO:0003700">
    <property type="term" value="F:DNA-binding transcription factor activity"/>
    <property type="evidence" value="ECO:0007669"/>
    <property type="project" value="TreeGrafter"/>
</dbReference>
<dbReference type="SUPFAM" id="SSF46785">
    <property type="entry name" value="Winged helix' DNA-binding domain"/>
    <property type="match status" value="1"/>
</dbReference>
<dbReference type="SUPFAM" id="SSF55781">
    <property type="entry name" value="GAF domain-like"/>
    <property type="match status" value="1"/>
</dbReference>
<dbReference type="PANTHER" id="PTHR30136:SF8">
    <property type="entry name" value="TRANSCRIPTIONAL REGULATORY PROTEIN"/>
    <property type="match status" value="1"/>
</dbReference>
<keyword evidence="2" id="KW-0238">DNA-binding</keyword>
<dbReference type="Gene3D" id="1.10.10.10">
    <property type="entry name" value="Winged helix-like DNA-binding domain superfamily/Winged helix DNA-binding domain"/>
    <property type="match status" value="1"/>
</dbReference>
<keyword evidence="1" id="KW-0805">Transcription regulation</keyword>
<sequence length="245" mass="27378">METTKKSRDTIQSLSIGISILDAIAKAKRPLKITEIQEETNITKSNLYKYINTLVQDDLIFRDQNSGLYHLGSKLIQYGMTAMGNQDVLAIMSPYLQSISEHTNNTALFSVPTFNGPVIAKITRSNQILNIGAEIGTLLPPYSAAGKIFNLFAEQHKTKKWKENYQSTIVEDLDEAQTIRKEKIAFAKEPLISEVSSVALPILNYLNELIGIITLVGFSSDIPGTIDHPQSKFLQEMRVEISKNF</sequence>